<protein>
    <submittedName>
        <fullName evidence="2">Metallophosphoesterase family protein</fullName>
    </submittedName>
</protein>
<sequence length="78" mass="8316">MIAILSDTHSRRGHELEGEALTAAREAETVIHAGDFTTETALEAFQNECDRLSAVHGNADEPAVCERLPTARVVEAGG</sequence>
<comment type="caution">
    <text evidence="2">The sequence shown here is derived from an EMBL/GenBank/DDBJ whole genome shotgun (WGS) entry which is preliminary data.</text>
</comment>
<evidence type="ECO:0000313" key="3">
    <source>
        <dbReference type="Proteomes" id="UP001596383"/>
    </source>
</evidence>
<evidence type="ECO:0000313" key="2">
    <source>
        <dbReference type="EMBL" id="MFC6766722.1"/>
    </source>
</evidence>
<accession>A0ABD5ST54</accession>
<proteinExistence type="predicted"/>
<feature type="non-terminal residue" evidence="2">
    <location>
        <position position="78"/>
    </location>
</feature>
<dbReference type="RefSeq" id="WP_273739671.1">
    <property type="nucleotide sequence ID" value="NZ_JAQIVI010000290.1"/>
</dbReference>
<reference evidence="2 3" key="1">
    <citation type="journal article" date="2019" name="Int. J. Syst. Evol. Microbiol.">
        <title>The Global Catalogue of Microorganisms (GCM) 10K type strain sequencing project: providing services to taxonomists for standard genome sequencing and annotation.</title>
        <authorList>
            <consortium name="The Broad Institute Genomics Platform"/>
            <consortium name="The Broad Institute Genome Sequencing Center for Infectious Disease"/>
            <person name="Wu L."/>
            <person name="Ma J."/>
        </authorList>
    </citation>
    <scope>NUCLEOTIDE SEQUENCE [LARGE SCALE GENOMIC DNA]</scope>
    <source>
        <strain evidence="2 3">LMG 29247</strain>
    </source>
</reference>
<feature type="domain" description="Calcineurin-like phosphoesterase" evidence="1">
    <location>
        <begin position="2"/>
        <end position="78"/>
    </location>
</feature>
<dbReference type="Pfam" id="PF12850">
    <property type="entry name" value="Metallophos_2"/>
    <property type="match status" value="1"/>
</dbReference>
<organism evidence="2 3">
    <name type="scientific">Natrinema soli</name>
    <dbReference type="NCBI Taxonomy" id="1930624"/>
    <lineage>
        <taxon>Archaea</taxon>
        <taxon>Methanobacteriati</taxon>
        <taxon>Methanobacteriota</taxon>
        <taxon>Stenosarchaea group</taxon>
        <taxon>Halobacteria</taxon>
        <taxon>Halobacteriales</taxon>
        <taxon>Natrialbaceae</taxon>
        <taxon>Natrinema</taxon>
    </lineage>
</organism>
<dbReference type="AlphaFoldDB" id="A0ABD5ST54"/>
<dbReference type="EMBL" id="JBHSWV010000290">
    <property type="protein sequence ID" value="MFC6766722.1"/>
    <property type="molecule type" value="Genomic_DNA"/>
</dbReference>
<name>A0ABD5ST54_9EURY</name>
<gene>
    <name evidence="2" type="ORF">ACFQE6_17510</name>
</gene>
<dbReference type="InterPro" id="IPR024654">
    <property type="entry name" value="Calcineurin-like_PHP_lpxH"/>
</dbReference>
<dbReference type="Gene3D" id="3.60.21.10">
    <property type="match status" value="1"/>
</dbReference>
<keyword evidence="3" id="KW-1185">Reference proteome</keyword>
<dbReference type="Proteomes" id="UP001596383">
    <property type="component" value="Unassembled WGS sequence"/>
</dbReference>
<dbReference type="InterPro" id="IPR029052">
    <property type="entry name" value="Metallo-depent_PP-like"/>
</dbReference>
<dbReference type="SUPFAM" id="SSF56300">
    <property type="entry name" value="Metallo-dependent phosphatases"/>
    <property type="match status" value="1"/>
</dbReference>
<evidence type="ECO:0000259" key="1">
    <source>
        <dbReference type="Pfam" id="PF12850"/>
    </source>
</evidence>